<sequence length="143" mass="15535">MNLDALARRQRGVISRAQARQVLSDSAIRHRLASGRWRVVHRGVYVTHTADLDWYGRAVAALILAGPGAALGLASAAYVQGLERRPPPVIVVVVPHGRQVAKVPGVRVHRRRDLATTVVKGLRCTGRGANGARSRRPAWSDCQ</sequence>
<dbReference type="InterPro" id="IPR025159">
    <property type="entry name" value="AbiEi_N"/>
</dbReference>
<dbReference type="OrthoDB" id="5146042at2"/>
<feature type="domain" description="AbiEi antitoxin N-terminal" evidence="1">
    <location>
        <begin position="3"/>
        <end position="46"/>
    </location>
</feature>
<dbReference type="RefSeq" id="WP_157038560.1">
    <property type="nucleotide sequence ID" value="NZ_HF571038.1"/>
</dbReference>
<evidence type="ECO:0000313" key="2">
    <source>
        <dbReference type="EMBL" id="CCI54420.1"/>
    </source>
</evidence>
<dbReference type="AlphaFoldDB" id="A0A077MEL8"/>
<dbReference type="Proteomes" id="UP000035720">
    <property type="component" value="Unassembled WGS sequence"/>
</dbReference>
<dbReference type="STRING" id="1193518.BN13_700003"/>
<comment type="caution">
    <text evidence="2">The sequence shown here is derived from an EMBL/GenBank/DDBJ whole genome shotgun (WGS) entry which is preliminary data.</text>
</comment>
<dbReference type="Pfam" id="PF13338">
    <property type="entry name" value="AbiEi_4"/>
    <property type="match status" value="1"/>
</dbReference>
<name>A0A077MEL8_9MICO</name>
<protein>
    <recommendedName>
        <fullName evidence="1">AbiEi antitoxin N-terminal domain-containing protein</fullName>
    </recommendedName>
</protein>
<evidence type="ECO:0000259" key="1">
    <source>
        <dbReference type="Pfam" id="PF13338"/>
    </source>
</evidence>
<evidence type="ECO:0000313" key="3">
    <source>
        <dbReference type="Proteomes" id="UP000035720"/>
    </source>
</evidence>
<reference evidence="2 3" key="1">
    <citation type="journal article" date="2013" name="ISME J.">
        <title>A metabolic model for members of the genus Tetrasphaera involved in enhanced biological phosphorus removal.</title>
        <authorList>
            <person name="Kristiansen R."/>
            <person name="Nguyen H.T.T."/>
            <person name="Saunders A.M."/>
            <person name="Nielsen J.L."/>
            <person name="Wimmer R."/>
            <person name="Le V.Q."/>
            <person name="McIlroy S.J."/>
            <person name="Petrovski S."/>
            <person name="Seviour R.J."/>
            <person name="Calteau A."/>
            <person name="Nielsen K.L."/>
            <person name="Nielsen P.H."/>
        </authorList>
    </citation>
    <scope>NUCLEOTIDE SEQUENCE [LARGE SCALE GENOMIC DNA]</scope>
    <source>
        <strain evidence="2 3">Ben 74</strain>
    </source>
</reference>
<keyword evidence="3" id="KW-1185">Reference proteome</keyword>
<dbReference type="EMBL" id="CAJC01000184">
    <property type="protein sequence ID" value="CCI54420.1"/>
    <property type="molecule type" value="Genomic_DNA"/>
</dbReference>
<accession>A0A077MEL8</accession>
<gene>
    <name evidence="2" type="ORF">BN13_700003</name>
</gene>
<proteinExistence type="predicted"/>
<organism evidence="2 3">
    <name type="scientific">Nostocoides jenkinsii Ben 74</name>
    <dbReference type="NCBI Taxonomy" id="1193518"/>
    <lineage>
        <taxon>Bacteria</taxon>
        <taxon>Bacillati</taxon>
        <taxon>Actinomycetota</taxon>
        <taxon>Actinomycetes</taxon>
        <taxon>Micrococcales</taxon>
        <taxon>Intrasporangiaceae</taxon>
        <taxon>Nostocoides</taxon>
    </lineage>
</organism>